<dbReference type="GO" id="GO:0019594">
    <property type="term" value="P:mannitol metabolic process"/>
    <property type="evidence" value="ECO:0007669"/>
    <property type="project" value="InterPro"/>
</dbReference>
<protein>
    <recommendedName>
        <fullName evidence="6">Mannitol dehydrogenase</fullName>
    </recommendedName>
</protein>
<feature type="domain" description="Mannitol dehydrogenase C-terminal" evidence="4">
    <location>
        <begin position="235"/>
        <end position="408"/>
    </location>
</feature>
<dbReference type="PANTHER" id="PTHR43362:SF1">
    <property type="entry name" value="MANNITOL DEHYDROGENASE 2-RELATED"/>
    <property type="match status" value="1"/>
</dbReference>
<keyword evidence="1" id="KW-0560">Oxidoreductase</keyword>
<evidence type="ECO:0000259" key="3">
    <source>
        <dbReference type="Pfam" id="PF01232"/>
    </source>
</evidence>
<proteinExistence type="predicted"/>
<dbReference type="InterPro" id="IPR013131">
    <property type="entry name" value="Mannitol_DH_N"/>
</dbReference>
<dbReference type="InterPro" id="IPR013118">
    <property type="entry name" value="Mannitol_DH_C"/>
</dbReference>
<dbReference type="SUPFAM" id="SSF48179">
    <property type="entry name" value="6-phosphogluconate dehydrogenase C-terminal domain-like"/>
    <property type="match status" value="1"/>
</dbReference>
<dbReference type="InterPro" id="IPR013328">
    <property type="entry name" value="6PGD_dom2"/>
</dbReference>
<evidence type="ECO:0000313" key="5">
    <source>
        <dbReference type="EMBL" id="XCA47536.1"/>
    </source>
</evidence>
<dbReference type="InterPro" id="IPR000669">
    <property type="entry name" value="Mannitol_DH"/>
</dbReference>
<evidence type="ECO:0000256" key="2">
    <source>
        <dbReference type="ARBA" id="ARBA00023027"/>
    </source>
</evidence>
<dbReference type="InterPro" id="IPR008927">
    <property type="entry name" value="6-PGluconate_DH-like_C_sf"/>
</dbReference>
<accession>A0AAU7YPQ2</accession>
<evidence type="ECO:0000256" key="1">
    <source>
        <dbReference type="ARBA" id="ARBA00023002"/>
    </source>
</evidence>
<evidence type="ECO:0000259" key="4">
    <source>
        <dbReference type="Pfam" id="PF08125"/>
    </source>
</evidence>
<name>A0AAU7YPQ2_9PHYC</name>
<reference evidence="5" key="1">
    <citation type="submission" date="2024-06" db="EMBL/GenBank/DDBJ databases">
        <title>Evidence of context-dependent and transient costs of resisting viral infection in isolates of the marine microalga Micromonas sp. (class Mamiellophyceae).</title>
        <authorList>
            <person name="Bedi de Silva A."/>
            <person name="Schvarcz C.R."/>
            <person name="Steward G.R."/>
            <person name="Edwards K.F."/>
        </authorList>
    </citation>
    <scope>NUCLEOTIDE SEQUENCE</scope>
    <source>
        <strain evidence="5">McV-KB2</strain>
    </source>
</reference>
<dbReference type="InterPro" id="IPR050988">
    <property type="entry name" value="Mannitol_DH/Oxidoreductase"/>
</dbReference>
<sequence>MYKTTYDKSKCQTGIVHIGYGVFHRAHQAMYVDDYMEKTGDLRWGIVAVNLRNEGIREVDDYIVKTPSQYRLVRSHLDYVDWTKNRTVAKHMLTLPSVHLITITVTESGYAPGSPLFEYLACGLRNRNTPITILSCDNSQRNGRVLESQFMAYLYQTNQFELAEWIQANVKFPSSMVDRITPRSTFKFKCEIEDLFPGFGETSVQTEEYTQWVIEDDFASEFPKLDEVGVTITKDIEPYEETKIRILNGSHTSLAYMGVLAGYDTFDQVMSDKTHRQHFKDLQREEIIPSIEIDLPFDIHDYVDMVEERISSRVNSDELERICMDGFTKFHTFVVPSLRVCLERGKRPIHIYKSIAAWYIYSRKFAKGCKKIKYSEPNWVLLQPLLEDGNIDGFVSNERLWGDIPKNYITFTRDLKTVLMSHTYEKEIDLIGE</sequence>
<dbReference type="Gene3D" id="3.40.50.720">
    <property type="entry name" value="NAD(P)-binding Rossmann-like Domain"/>
    <property type="match status" value="1"/>
</dbReference>
<dbReference type="InterPro" id="IPR036291">
    <property type="entry name" value="NAD(P)-bd_dom_sf"/>
</dbReference>
<keyword evidence="2" id="KW-0520">NAD</keyword>
<dbReference type="Gene3D" id="1.10.1040.10">
    <property type="entry name" value="N-(1-d-carboxylethyl)-l-norvaline Dehydrogenase, domain 2"/>
    <property type="match status" value="1"/>
</dbReference>
<dbReference type="PROSITE" id="PS00974">
    <property type="entry name" value="MANNITOL_DHGENASE"/>
    <property type="match status" value="1"/>
</dbReference>
<dbReference type="EMBL" id="PP911589">
    <property type="protein sequence ID" value="XCA47536.1"/>
    <property type="molecule type" value="Genomic_DNA"/>
</dbReference>
<feature type="domain" description="Mannitol dehydrogenase N-terminal" evidence="3">
    <location>
        <begin position="14"/>
        <end position="226"/>
    </location>
</feature>
<dbReference type="Pfam" id="PF01232">
    <property type="entry name" value="Mannitol_dh"/>
    <property type="match status" value="1"/>
</dbReference>
<dbReference type="InterPro" id="IPR023027">
    <property type="entry name" value="Mannitol_DH_CS"/>
</dbReference>
<evidence type="ECO:0008006" key="6">
    <source>
        <dbReference type="Google" id="ProtNLM"/>
    </source>
</evidence>
<dbReference type="PRINTS" id="PR00084">
    <property type="entry name" value="MTLDHDRGNASE"/>
</dbReference>
<dbReference type="SUPFAM" id="SSF51735">
    <property type="entry name" value="NAD(P)-binding Rossmann-fold domains"/>
    <property type="match status" value="1"/>
</dbReference>
<dbReference type="GO" id="GO:0016616">
    <property type="term" value="F:oxidoreductase activity, acting on the CH-OH group of donors, NAD or NADP as acceptor"/>
    <property type="evidence" value="ECO:0007669"/>
    <property type="project" value="TreeGrafter"/>
</dbReference>
<dbReference type="PANTHER" id="PTHR43362">
    <property type="entry name" value="MANNITOL DEHYDROGENASE DSF1-RELATED"/>
    <property type="match status" value="1"/>
</dbReference>
<dbReference type="Pfam" id="PF08125">
    <property type="entry name" value="Mannitol_dh_C"/>
    <property type="match status" value="1"/>
</dbReference>
<organism evidence="5">
    <name type="scientific">Micromonas commoda virus</name>
    <dbReference type="NCBI Taxonomy" id="3057169"/>
    <lineage>
        <taxon>Viruses</taxon>
        <taxon>Varidnaviria</taxon>
        <taxon>Bamfordvirae</taxon>
        <taxon>Nucleocytoviricota</taxon>
        <taxon>Megaviricetes</taxon>
        <taxon>Algavirales</taxon>
        <taxon>Phycodnaviridae</taxon>
    </lineage>
</organism>